<feature type="compositionally biased region" description="Low complexity" evidence="1">
    <location>
        <begin position="25"/>
        <end position="39"/>
    </location>
</feature>
<dbReference type="EMBL" id="GFPF01009277">
    <property type="protein sequence ID" value="MAA20423.1"/>
    <property type="molecule type" value="Transcribed_RNA"/>
</dbReference>
<evidence type="ECO:0000259" key="2">
    <source>
        <dbReference type="Pfam" id="PF20700"/>
    </source>
</evidence>
<protein>
    <submittedName>
        <fullName evidence="3">Kolobok-8 hm</fullName>
    </submittedName>
</protein>
<feature type="compositionally biased region" description="Basic residues" evidence="1">
    <location>
        <begin position="1"/>
        <end position="24"/>
    </location>
</feature>
<dbReference type="AlphaFoldDB" id="A0A224Z1F7"/>
<feature type="region of interest" description="Disordered" evidence="1">
    <location>
        <begin position="1"/>
        <end position="39"/>
    </location>
</feature>
<dbReference type="Pfam" id="PF20700">
    <property type="entry name" value="Mutator"/>
    <property type="match status" value="1"/>
</dbReference>
<feature type="domain" description="Mutator-like transposase" evidence="2">
    <location>
        <begin position="126"/>
        <end position="196"/>
    </location>
</feature>
<sequence length="220" mass="23707">MAGGHRKFRTAHAFGKKRRRRPRARSVSPARPSAAENTEEAGCANAITNAAPAITGAIAGANDHTRAVRVDTPLVSDAEKVAIECRASDIQRDLSSTSATRRKRSFFRDSEAAATTGTPFTVVSLAMVNELLQYMKCGVCGGPSSISKEDREYGIAAKLVLTCDECGELKTVWSSPRVGGDAARGPFEINVLAVRAANFRRAMKRKRTKENDDDYTPGGF</sequence>
<evidence type="ECO:0000256" key="1">
    <source>
        <dbReference type="SAM" id="MobiDB-lite"/>
    </source>
</evidence>
<organism evidence="3">
    <name type="scientific">Rhipicephalus zambeziensis</name>
    <dbReference type="NCBI Taxonomy" id="60191"/>
    <lineage>
        <taxon>Eukaryota</taxon>
        <taxon>Metazoa</taxon>
        <taxon>Ecdysozoa</taxon>
        <taxon>Arthropoda</taxon>
        <taxon>Chelicerata</taxon>
        <taxon>Arachnida</taxon>
        <taxon>Acari</taxon>
        <taxon>Parasitiformes</taxon>
        <taxon>Ixodida</taxon>
        <taxon>Ixodoidea</taxon>
        <taxon>Ixodidae</taxon>
        <taxon>Rhipicephalinae</taxon>
        <taxon>Rhipicephalus</taxon>
        <taxon>Rhipicephalus</taxon>
    </lineage>
</organism>
<proteinExistence type="predicted"/>
<dbReference type="InterPro" id="IPR049012">
    <property type="entry name" value="Mutator_transp_dom"/>
</dbReference>
<evidence type="ECO:0000313" key="3">
    <source>
        <dbReference type="EMBL" id="MAA20423.1"/>
    </source>
</evidence>
<name>A0A224Z1F7_9ACAR</name>
<accession>A0A224Z1F7</accession>
<reference evidence="3" key="1">
    <citation type="journal article" date="2017" name="Parasit. Vectors">
        <title>Sialotranscriptomics of Rhipicephalus zambeziensis reveals intricate expression profiles of secretory proteins and suggests tight temporal transcriptional regulation during blood-feeding.</title>
        <authorList>
            <person name="de Castro M.H."/>
            <person name="de Klerk D."/>
            <person name="Pienaar R."/>
            <person name="Rees D.J.G."/>
            <person name="Mans B.J."/>
        </authorList>
    </citation>
    <scope>NUCLEOTIDE SEQUENCE</scope>
    <source>
        <tissue evidence="3">Salivary glands</tissue>
    </source>
</reference>